<organism evidence="1 2">
    <name type="scientific">Polaribacter marinus</name>
    <dbReference type="NCBI Taxonomy" id="2916838"/>
    <lineage>
        <taxon>Bacteria</taxon>
        <taxon>Pseudomonadati</taxon>
        <taxon>Bacteroidota</taxon>
        <taxon>Flavobacteriia</taxon>
        <taxon>Flavobacteriales</taxon>
        <taxon>Flavobacteriaceae</taxon>
    </lineage>
</organism>
<gene>
    <name evidence="1" type="ORF">MC378_09505</name>
</gene>
<keyword evidence="2" id="KW-1185">Reference proteome</keyword>
<protein>
    <submittedName>
        <fullName evidence="1">Uncharacterized protein</fullName>
    </submittedName>
</protein>
<evidence type="ECO:0000313" key="2">
    <source>
        <dbReference type="Proteomes" id="UP001139369"/>
    </source>
</evidence>
<comment type="caution">
    <text evidence="1">The sequence shown here is derived from an EMBL/GenBank/DDBJ whole genome shotgun (WGS) entry which is preliminary data.</text>
</comment>
<dbReference type="AlphaFoldDB" id="A0A9X1VNM2"/>
<sequence length="115" mass="13463">MMKLLATTYRTLSGTKEVLELPKKKNTQWIVYQDNQPAYFVDFYDLEHESNSMMNSLVLCTKRSITEVLELLNKRNNINLSIPKISRLGFSVKLKSEVKHIELQPIPEKWLSYSL</sequence>
<reference evidence="1" key="1">
    <citation type="submission" date="2022-02" db="EMBL/GenBank/DDBJ databases">
        <title>Polaribacter sp. MSW13, isolated from seawater.</title>
        <authorList>
            <person name="Kristyanto S."/>
            <person name="Jung J."/>
            <person name="Jeon C.O."/>
        </authorList>
    </citation>
    <scope>NUCLEOTIDE SEQUENCE</scope>
    <source>
        <strain evidence="1">MSW13</strain>
    </source>
</reference>
<dbReference type="RefSeq" id="WP_242178525.1">
    <property type="nucleotide sequence ID" value="NZ_JAKQYM010000006.1"/>
</dbReference>
<dbReference type="EMBL" id="JAKQYM010000006">
    <property type="protein sequence ID" value="MCI2229400.1"/>
    <property type="molecule type" value="Genomic_DNA"/>
</dbReference>
<dbReference type="Proteomes" id="UP001139369">
    <property type="component" value="Unassembled WGS sequence"/>
</dbReference>
<proteinExistence type="predicted"/>
<name>A0A9X1VNM2_9FLAO</name>
<evidence type="ECO:0000313" key="1">
    <source>
        <dbReference type="EMBL" id="MCI2229400.1"/>
    </source>
</evidence>
<accession>A0A9X1VNM2</accession>